<feature type="region of interest" description="Disordered" evidence="1">
    <location>
        <begin position="400"/>
        <end position="447"/>
    </location>
</feature>
<feature type="region of interest" description="Disordered" evidence="1">
    <location>
        <begin position="1"/>
        <end position="24"/>
    </location>
</feature>
<protein>
    <submittedName>
        <fullName evidence="2">Uncharacterized protein</fullName>
    </submittedName>
</protein>
<comment type="caution">
    <text evidence="2">The sequence shown here is derived from an EMBL/GenBank/DDBJ whole genome shotgun (WGS) entry which is preliminary data.</text>
</comment>
<organism evidence="2 3">
    <name type="scientific">Nitzschia inconspicua</name>
    <dbReference type="NCBI Taxonomy" id="303405"/>
    <lineage>
        <taxon>Eukaryota</taxon>
        <taxon>Sar</taxon>
        <taxon>Stramenopiles</taxon>
        <taxon>Ochrophyta</taxon>
        <taxon>Bacillariophyta</taxon>
        <taxon>Bacillariophyceae</taxon>
        <taxon>Bacillariophycidae</taxon>
        <taxon>Bacillariales</taxon>
        <taxon>Bacillariaceae</taxon>
        <taxon>Nitzschia</taxon>
    </lineage>
</organism>
<sequence length="519" mass="60083">MPKLRSNDNGPTNEEHDVGGDTIGDLQRYMEGNDSLQDPIAKTRMMITLCFAYIPDFTTNVFPYNHWMFGNMKRVHKPSRALLQKEIQRRELMFTGYKGRPIQKLLKILAGDQLKLPSVDMDYLQRIHLEYKTTCENMVRNKRSYKKHTVETTTPTTSIAAVTPRNTTDDRLRLIEAFLSDQAKTKRLAMQACFSRRHDSNLHNSAAMAEDDYFETVSTVFNDETWVPKLTSLPNLHPDLADARVLPLKQHRTNKAKVQEQYNIMTKHLHAMVVEWEQSGNGGQQRVDDAPDWGRFDSDLVVDGDDRKNFLPASTRNNNMSYLLYFWHKLDEEGCLQQTLVKLPDRIKTASDQTSLVGTLTTKRHKTSDRKPAASIDSLARTVNERVGLADCRTGQEEFHIESEKNRRTGQEESHIGLEDNRRRTGQEERRIGLEEDRRAGQEEHHARSIGLEERRIGLEELRLHNDMIKFQLELAEKILELEREMDGFDGPPNSLYEKLNKAKRKYEQLLDSSEGRMR</sequence>
<reference evidence="2" key="1">
    <citation type="journal article" date="2021" name="Sci. Rep.">
        <title>Diploid genomic architecture of Nitzschia inconspicua, an elite biomass production diatom.</title>
        <authorList>
            <person name="Oliver A."/>
            <person name="Podell S."/>
            <person name="Pinowska A."/>
            <person name="Traller J.C."/>
            <person name="Smith S.R."/>
            <person name="McClure R."/>
            <person name="Beliaev A."/>
            <person name="Bohutskyi P."/>
            <person name="Hill E.A."/>
            <person name="Rabines A."/>
            <person name="Zheng H."/>
            <person name="Allen L.Z."/>
            <person name="Kuo A."/>
            <person name="Grigoriev I.V."/>
            <person name="Allen A.E."/>
            <person name="Hazlebeck D."/>
            <person name="Allen E.E."/>
        </authorList>
    </citation>
    <scope>NUCLEOTIDE SEQUENCE</scope>
    <source>
        <strain evidence="2">Hildebrandi</strain>
    </source>
</reference>
<dbReference type="AlphaFoldDB" id="A0A9K3M3Y6"/>
<evidence type="ECO:0000313" key="3">
    <source>
        <dbReference type="Proteomes" id="UP000693970"/>
    </source>
</evidence>
<evidence type="ECO:0000313" key="2">
    <source>
        <dbReference type="EMBL" id="KAG7373793.1"/>
    </source>
</evidence>
<gene>
    <name evidence="2" type="ORF">IV203_012888</name>
</gene>
<proteinExistence type="predicted"/>
<dbReference type="EMBL" id="JAGRRH010000001">
    <property type="protein sequence ID" value="KAG7373793.1"/>
    <property type="molecule type" value="Genomic_DNA"/>
</dbReference>
<dbReference type="Proteomes" id="UP000693970">
    <property type="component" value="Unassembled WGS sequence"/>
</dbReference>
<reference evidence="2" key="2">
    <citation type="submission" date="2021-04" db="EMBL/GenBank/DDBJ databases">
        <authorList>
            <person name="Podell S."/>
        </authorList>
    </citation>
    <scope>NUCLEOTIDE SEQUENCE</scope>
    <source>
        <strain evidence="2">Hildebrandi</strain>
    </source>
</reference>
<evidence type="ECO:0000256" key="1">
    <source>
        <dbReference type="SAM" id="MobiDB-lite"/>
    </source>
</evidence>
<keyword evidence="3" id="KW-1185">Reference proteome</keyword>
<accession>A0A9K3M3Y6</accession>
<name>A0A9K3M3Y6_9STRA</name>